<keyword evidence="7" id="KW-1185">Reference proteome</keyword>
<dbReference type="InterPro" id="IPR002033">
    <property type="entry name" value="TatC"/>
</dbReference>
<comment type="subunit">
    <text evidence="5">Forms a complex with TatA.</text>
</comment>
<dbReference type="RefSeq" id="WP_067616661.1">
    <property type="nucleotide sequence ID" value="NZ_MAGO01000003.1"/>
</dbReference>
<dbReference type="PANTHER" id="PTHR30371">
    <property type="entry name" value="SEC-INDEPENDENT PROTEIN TRANSLOCASE PROTEIN TATC"/>
    <property type="match status" value="1"/>
</dbReference>
<dbReference type="AlphaFoldDB" id="A0A1B9F7P9"/>
<feature type="transmembrane region" description="Helical" evidence="5">
    <location>
        <begin position="141"/>
        <end position="167"/>
    </location>
</feature>
<sequence>MTALKVLLYLRRFLIEGIVAFSLTSLVVFVYAPDILGFMKTYLNQELAFYGVFEPMVSLIKISAVTAALILAPWFAMRLSQALRVVFGFTPWFSIIFLMSSIVLFFTGVFFCFFVTLPFGIDFLLQFGSKEVQPIIAVGKFVNFVGFFMLGFGVIFELPLVMIVLTKTGVVTPDFFSKYRRYAVLVVAIVAAALTPTPDVFNMALMGIPLYLLYEMGILISKLLNPS</sequence>
<dbReference type="PRINTS" id="PR01840">
    <property type="entry name" value="TATCFAMILY"/>
</dbReference>
<gene>
    <name evidence="5" type="primary">tatC</name>
    <name evidence="6" type="ORF">DBT_0845</name>
</gene>
<keyword evidence="5" id="KW-1003">Cell membrane</keyword>
<protein>
    <recommendedName>
        <fullName evidence="5">Sec-independent protein translocase protein TatC</fullName>
    </recommendedName>
</protein>
<dbReference type="PANTHER" id="PTHR30371:SF0">
    <property type="entry name" value="SEC-INDEPENDENT PROTEIN TRANSLOCASE PROTEIN TATC, CHLOROPLASTIC-RELATED"/>
    <property type="match status" value="1"/>
</dbReference>
<comment type="caution">
    <text evidence="5">Lacks conserved residue(s) required for the propagation of feature annotation.</text>
</comment>
<dbReference type="Proteomes" id="UP000093080">
    <property type="component" value="Unassembled WGS sequence"/>
</dbReference>
<feature type="transmembrane region" description="Helical" evidence="5">
    <location>
        <begin position="12"/>
        <end position="32"/>
    </location>
</feature>
<feature type="transmembrane region" description="Helical" evidence="5">
    <location>
        <begin position="52"/>
        <end position="75"/>
    </location>
</feature>
<evidence type="ECO:0000256" key="5">
    <source>
        <dbReference type="HAMAP-Rule" id="MF_00902"/>
    </source>
</evidence>
<evidence type="ECO:0000313" key="6">
    <source>
        <dbReference type="EMBL" id="OCC15920.1"/>
    </source>
</evidence>
<organism evidence="6 7">
    <name type="scientific">Dissulfuribacter thermophilus</name>
    <dbReference type="NCBI Taxonomy" id="1156395"/>
    <lineage>
        <taxon>Bacteria</taxon>
        <taxon>Pseudomonadati</taxon>
        <taxon>Thermodesulfobacteriota</taxon>
        <taxon>Dissulfuribacteria</taxon>
        <taxon>Dissulfuribacterales</taxon>
        <taxon>Dissulfuribacteraceae</taxon>
        <taxon>Dissulfuribacter</taxon>
    </lineage>
</organism>
<feature type="transmembrane region" description="Helical" evidence="5">
    <location>
        <begin position="95"/>
        <end position="121"/>
    </location>
</feature>
<evidence type="ECO:0000313" key="7">
    <source>
        <dbReference type="Proteomes" id="UP000093080"/>
    </source>
</evidence>
<evidence type="ECO:0000256" key="4">
    <source>
        <dbReference type="ARBA" id="ARBA00023136"/>
    </source>
</evidence>
<reference evidence="6 7" key="1">
    <citation type="submission" date="2016-06" db="EMBL/GenBank/DDBJ databases">
        <title>Respiratory ammonification of nitrate coupled to the oxidation of elemental sulfur in deep-sea autotrophic thermophilic bacteria.</title>
        <authorList>
            <person name="Slobodkina G.B."/>
            <person name="Mardanov A.V."/>
            <person name="Ravin N.V."/>
            <person name="Frolova A.A."/>
            <person name="Viryasiv M.B."/>
            <person name="Chernyh N.A."/>
            <person name="Bonch-Osmolovskaya E.A."/>
            <person name="Slobodkin A.I."/>
        </authorList>
    </citation>
    <scope>NUCLEOTIDE SEQUENCE [LARGE SCALE GENOMIC DNA]</scope>
    <source>
        <strain evidence="6 7">S69</strain>
    </source>
</reference>
<comment type="function">
    <text evidence="5">Part of the twin-arginine translocation (Tat) system that transports large folded proteins containing a characteristic twin-arginine motif in their signal peptide across membranes.</text>
</comment>
<evidence type="ECO:0000256" key="2">
    <source>
        <dbReference type="ARBA" id="ARBA00022692"/>
    </source>
</evidence>
<evidence type="ECO:0000256" key="1">
    <source>
        <dbReference type="ARBA" id="ARBA00004141"/>
    </source>
</evidence>
<keyword evidence="2 5" id="KW-0812">Transmembrane</keyword>
<dbReference type="HAMAP" id="MF_00902">
    <property type="entry name" value="TatC"/>
    <property type="match status" value="1"/>
</dbReference>
<dbReference type="GO" id="GO:0009977">
    <property type="term" value="F:proton motive force dependent protein transmembrane transporter activity"/>
    <property type="evidence" value="ECO:0007669"/>
    <property type="project" value="TreeGrafter"/>
</dbReference>
<proteinExistence type="inferred from homology"/>
<dbReference type="GO" id="GO:0065002">
    <property type="term" value="P:intracellular protein transmembrane transport"/>
    <property type="evidence" value="ECO:0007669"/>
    <property type="project" value="TreeGrafter"/>
</dbReference>
<keyword evidence="5" id="KW-0813">Transport</keyword>
<dbReference type="OrthoDB" id="9777044at2"/>
<comment type="subcellular location">
    <subcellularLocation>
        <location evidence="5">Cell membrane</location>
        <topology evidence="5">Multi-pass membrane protein</topology>
    </subcellularLocation>
    <subcellularLocation>
        <location evidence="1">Membrane</location>
        <topology evidence="1">Multi-pass membrane protein</topology>
    </subcellularLocation>
</comment>
<keyword evidence="5" id="KW-0653">Protein transport</keyword>
<comment type="similarity">
    <text evidence="5">Belongs to the TatC family.</text>
</comment>
<comment type="caution">
    <text evidence="6">The sequence shown here is derived from an EMBL/GenBank/DDBJ whole genome shotgun (WGS) entry which is preliminary data.</text>
</comment>
<accession>A0A1B9F7P9</accession>
<feature type="transmembrane region" description="Helical" evidence="5">
    <location>
        <begin position="179"/>
        <end position="197"/>
    </location>
</feature>
<keyword evidence="4 5" id="KW-0472">Membrane</keyword>
<name>A0A1B9F7P9_9BACT</name>
<dbReference type="EMBL" id="MAGO01000003">
    <property type="protein sequence ID" value="OCC15920.1"/>
    <property type="molecule type" value="Genomic_DNA"/>
</dbReference>
<evidence type="ECO:0000256" key="3">
    <source>
        <dbReference type="ARBA" id="ARBA00022989"/>
    </source>
</evidence>
<keyword evidence="5" id="KW-0811">Translocation</keyword>
<dbReference type="Pfam" id="PF00902">
    <property type="entry name" value="TatC"/>
    <property type="match status" value="1"/>
</dbReference>
<keyword evidence="3 5" id="KW-1133">Transmembrane helix</keyword>
<dbReference type="STRING" id="1156395.DBT_0845"/>
<dbReference type="GO" id="GO:0033281">
    <property type="term" value="C:TAT protein transport complex"/>
    <property type="evidence" value="ECO:0007669"/>
    <property type="project" value="UniProtKB-UniRule"/>
</dbReference>
<dbReference type="GO" id="GO:0043953">
    <property type="term" value="P:protein transport by the Tat complex"/>
    <property type="evidence" value="ECO:0007669"/>
    <property type="project" value="UniProtKB-UniRule"/>
</dbReference>
<dbReference type="PATRIC" id="fig|1156395.6.peg.859"/>